<dbReference type="Pfam" id="PF02838">
    <property type="entry name" value="Glyco_hydro_20b"/>
    <property type="match status" value="1"/>
</dbReference>
<dbReference type="SUPFAM" id="SSF55545">
    <property type="entry name" value="beta-N-acetylhexosaminidase-like domain"/>
    <property type="match status" value="1"/>
</dbReference>
<reference evidence="10 11" key="1">
    <citation type="submission" date="2018-08" db="EMBL/GenBank/DDBJ databases">
        <title>Isolation, diversity and antifungal activity of Actinobacteria from wheat.</title>
        <authorList>
            <person name="Han C."/>
        </authorList>
    </citation>
    <scope>NUCLEOTIDE SEQUENCE [LARGE SCALE GENOMIC DNA]</scope>
    <source>
        <strain evidence="10 11">NEAU-YY421</strain>
    </source>
</reference>
<dbReference type="PANTHER" id="PTHR22600">
    <property type="entry name" value="BETA-HEXOSAMINIDASE"/>
    <property type="match status" value="1"/>
</dbReference>
<dbReference type="GO" id="GO:0016020">
    <property type="term" value="C:membrane"/>
    <property type="evidence" value="ECO:0007669"/>
    <property type="project" value="TreeGrafter"/>
</dbReference>
<dbReference type="PRINTS" id="PR00738">
    <property type="entry name" value="GLHYDRLASE20"/>
</dbReference>
<accession>A0A372LWB4</accession>
<evidence type="ECO:0000256" key="2">
    <source>
        <dbReference type="ARBA" id="ARBA00006285"/>
    </source>
</evidence>
<evidence type="ECO:0000256" key="4">
    <source>
        <dbReference type="ARBA" id="ARBA00022801"/>
    </source>
</evidence>
<dbReference type="InterPro" id="IPR017853">
    <property type="entry name" value="GH"/>
</dbReference>
<evidence type="ECO:0000313" key="10">
    <source>
        <dbReference type="EMBL" id="RFU82680.1"/>
    </source>
</evidence>
<dbReference type="InterPro" id="IPR025705">
    <property type="entry name" value="Beta_hexosaminidase_sua/sub"/>
</dbReference>
<gene>
    <name evidence="10" type="ORF">DY218_32100</name>
</gene>
<dbReference type="Pfam" id="PF00728">
    <property type="entry name" value="Glyco_hydro_20"/>
    <property type="match status" value="1"/>
</dbReference>
<dbReference type="InterPro" id="IPR015882">
    <property type="entry name" value="HEX_bac_N"/>
</dbReference>
<keyword evidence="4" id="KW-0378">Hydrolase</keyword>
<dbReference type="Gene3D" id="3.30.379.10">
    <property type="entry name" value="Chitobiase/beta-hexosaminidase domain 2-like"/>
    <property type="match status" value="1"/>
</dbReference>
<dbReference type="GO" id="GO:0004563">
    <property type="term" value="F:beta-N-acetylhexosaminidase activity"/>
    <property type="evidence" value="ECO:0007669"/>
    <property type="project" value="UniProtKB-EC"/>
</dbReference>
<dbReference type="PANTHER" id="PTHR22600:SF57">
    <property type="entry name" value="BETA-N-ACETYLHEXOSAMINIDASE"/>
    <property type="match status" value="1"/>
</dbReference>
<feature type="domain" description="Beta-hexosaminidase bacterial type N-terminal" evidence="9">
    <location>
        <begin position="8"/>
        <end position="135"/>
    </location>
</feature>
<feature type="domain" description="Glycoside hydrolase family 20 catalytic" evidence="8">
    <location>
        <begin position="139"/>
        <end position="483"/>
    </location>
</feature>
<evidence type="ECO:0000259" key="8">
    <source>
        <dbReference type="Pfam" id="PF00728"/>
    </source>
</evidence>
<comment type="catalytic activity">
    <reaction evidence="1">
        <text>Hydrolysis of terminal non-reducing N-acetyl-D-hexosamine residues in N-acetyl-beta-D-hexosaminides.</text>
        <dbReference type="EC" id="3.2.1.52"/>
    </reaction>
</comment>
<dbReference type="SUPFAM" id="SSF51445">
    <property type="entry name" value="(Trans)glycosidases"/>
    <property type="match status" value="1"/>
</dbReference>
<evidence type="ECO:0000256" key="5">
    <source>
        <dbReference type="ARBA" id="ARBA00023295"/>
    </source>
</evidence>
<evidence type="ECO:0000256" key="1">
    <source>
        <dbReference type="ARBA" id="ARBA00001231"/>
    </source>
</evidence>
<evidence type="ECO:0000259" key="9">
    <source>
        <dbReference type="Pfam" id="PF02838"/>
    </source>
</evidence>
<evidence type="ECO:0000256" key="3">
    <source>
        <dbReference type="ARBA" id="ARBA00012663"/>
    </source>
</evidence>
<dbReference type="OrthoDB" id="9763537at2"/>
<feature type="region of interest" description="Disordered" evidence="7">
    <location>
        <begin position="1"/>
        <end position="26"/>
    </location>
</feature>
<keyword evidence="5" id="KW-0326">Glycosidase</keyword>
<evidence type="ECO:0000256" key="7">
    <source>
        <dbReference type="SAM" id="MobiDB-lite"/>
    </source>
</evidence>
<dbReference type="Proteomes" id="UP000263094">
    <property type="component" value="Unassembled WGS sequence"/>
</dbReference>
<dbReference type="InterPro" id="IPR015883">
    <property type="entry name" value="Glyco_hydro_20_cat"/>
</dbReference>
<dbReference type="Gene3D" id="3.20.20.80">
    <property type="entry name" value="Glycosidases"/>
    <property type="match status" value="1"/>
</dbReference>
<comment type="caution">
    <text evidence="10">The sequence shown here is derived from an EMBL/GenBank/DDBJ whole genome shotgun (WGS) entry which is preliminary data.</text>
</comment>
<dbReference type="EMBL" id="QUAK01000234">
    <property type="protein sequence ID" value="RFU82680.1"/>
    <property type="molecule type" value="Genomic_DNA"/>
</dbReference>
<dbReference type="InterPro" id="IPR029018">
    <property type="entry name" value="Hex-like_dom2"/>
</dbReference>
<evidence type="ECO:0000256" key="6">
    <source>
        <dbReference type="PIRSR" id="PIRSR625705-1"/>
    </source>
</evidence>
<comment type="similarity">
    <text evidence="2">Belongs to the glycosyl hydrolase 20 family.</text>
</comment>
<sequence length="529" mass="57454">MTAPRAESALVPKPSRYSPRPGHFTLDAGTTVRTAPGAEPAASLLRSLLAPATGLPLRPSATGNLVLALDPQLTGLGAEGYGLTIGPSGVLLRAAQPDGLLHGIQTIRQLLPPEALSAKPQRGVTWRLPCAEITDVPRHSWRGAMLDVARHFQPASYVRRYVDLLALHKLNVLQLHLTDDQGWRMPVAAYPRLTGIGGHRARSMVGPAGSTTYDGTPHGGSYTRDELAGIVAHAAERGVTVVPEIEMPGHVRAALAAYPELGNDPGRRLDVWTDWGVCDTVLGVHDAAVDFCRTVLDEVMEVFPSPYVHVGGDECPTGEWERSPAARRRMAAEQLTHPRELHHWFMSRIGEHLQSRGRRPVGWAETGTALPPGFTAMTWRDPEHGRAAARRGHQVVMAHYLATYLDYAQSADPGEPPGQPGAVVDLRAVHAHDPAPSDWDPEEASQVLGAQAQLWTEFAATPDQIEYRSFPRLCALADRAWSGETSWTGDFLPRLRTHTTRLDALGVRHRPLTPPRLPLAAAARTAPPR</sequence>
<organism evidence="10 11">
    <name type="scientific">Streptomyces triticagri</name>
    <dbReference type="NCBI Taxonomy" id="2293568"/>
    <lineage>
        <taxon>Bacteria</taxon>
        <taxon>Bacillati</taxon>
        <taxon>Actinomycetota</taxon>
        <taxon>Actinomycetes</taxon>
        <taxon>Kitasatosporales</taxon>
        <taxon>Streptomycetaceae</taxon>
        <taxon>Streptomyces</taxon>
    </lineage>
</organism>
<dbReference type="EC" id="3.2.1.52" evidence="3"/>
<dbReference type="GO" id="GO:0030203">
    <property type="term" value="P:glycosaminoglycan metabolic process"/>
    <property type="evidence" value="ECO:0007669"/>
    <property type="project" value="TreeGrafter"/>
</dbReference>
<evidence type="ECO:0000313" key="11">
    <source>
        <dbReference type="Proteomes" id="UP000263094"/>
    </source>
</evidence>
<protein>
    <recommendedName>
        <fullName evidence="3">beta-N-acetylhexosaminidase</fullName>
        <ecNumber evidence="3">3.2.1.52</ecNumber>
    </recommendedName>
</protein>
<dbReference type="AlphaFoldDB" id="A0A372LWB4"/>
<dbReference type="CDD" id="cd06563">
    <property type="entry name" value="GH20_chitobiase-like"/>
    <property type="match status" value="1"/>
</dbReference>
<proteinExistence type="inferred from homology"/>
<dbReference type="GO" id="GO:0005975">
    <property type="term" value="P:carbohydrate metabolic process"/>
    <property type="evidence" value="ECO:0007669"/>
    <property type="project" value="InterPro"/>
</dbReference>
<feature type="active site" description="Proton donor" evidence="6">
    <location>
        <position position="314"/>
    </location>
</feature>
<keyword evidence="11" id="KW-1185">Reference proteome</keyword>
<name>A0A372LWB4_9ACTN</name>
<dbReference type="RefSeq" id="WP_128559664.1">
    <property type="nucleotide sequence ID" value="NZ_QUAK01000234.1"/>
</dbReference>